<dbReference type="PRINTS" id="PR00260">
    <property type="entry name" value="CHEMTRNSDUCR"/>
</dbReference>
<proteinExistence type="inferred from homology"/>
<dbReference type="SUPFAM" id="SSF58104">
    <property type="entry name" value="Methyl-accepting chemotaxis protein (MCP) signaling domain"/>
    <property type="match status" value="1"/>
</dbReference>
<dbReference type="Gene3D" id="1.10.287.950">
    <property type="entry name" value="Methyl-accepting chemotaxis protein"/>
    <property type="match status" value="1"/>
</dbReference>
<dbReference type="CDD" id="cd06225">
    <property type="entry name" value="HAMP"/>
    <property type="match status" value="1"/>
</dbReference>
<dbReference type="GO" id="GO:0006935">
    <property type="term" value="P:chemotaxis"/>
    <property type="evidence" value="ECO:0007669"/>
    <property type="project" value="InterPro"/>
</dbReference>
<dbReference type="EMBL" id="QFVR01000010">
    <property type="protein sequence ID" value="PWI25263.1"/>
    <property type="molecule type" value="Genomic_DNA"/>
</dbReference>
<dbReference type="InterPro" id="IPR003660">
    <property type="entry name" value="HAMP_dom"/>
</dbReference>
<dbReference type="GO" id="GO:0005886">
    <property type="term" value="C:plasma membrane"/>
    <property type="evidence" value="ECO:0007669"/>
    <property type="project" value="UniProtKB-SubCell"/>
</dbReference>
<evidence type="ECO:0000256" key="7">
    <source>
        <dbReference type="SAM" id="Coils"/>
    </source>
</evidence>
<keyword evidence="8" id="KW-0812">Transmembrane</keyword>
<dbReference type="OrthoDB" id="107771at2"/>
<evidence type="ECO:0000256" key="3">
    <source>
        <dbReference type="ARBA" id="ARBA00023136"/>
    </source>
</evidence>
<dbReference type="Pfam" id="PF00672">
    <property type="entry name" value="HAMP"/>
    <property type="match status" value="1"/>
</dbReference>
<dbReference type="AlphaFoldDB" id="A0A2U3AL48"/>
<dbReference type="CDD" id="cd11386">
    <property type="entry name" value="MCP_signal"/>
    <property type="match status" value="1"/>
</dbReference>
<evidence type="ECO:0000256" key="1">
    <source>
        <dbReference type="ARBA" id="ARBA00004236"/>
    </source>
</evidence>
<evidence type="ECO:0000259" key="10">
    <source>
        <dbReference type="PROSITE" id="PS50885"/>
    </source>
</evidence>
<dbReference type="GO" id="GO:0004888">
    <property type="term" value="F:transmembrane signaling receptor activity"/>
    <property type="evidence" value="ECO:0007669"/>
    <property type="project" value="InterPro"/>
</dbReference>
<gene>
    <name evidence="11" type="ORF">DEX24_09070</name>
</gene>
<feature type="domain" description="Methyl-accepting transducer" evidence="9">
    <location>
        <begin position="275"/>
        <end position="511"/>
    </location>
</feature>
<comment type="similarity">
    <text evidence="5">Belongs to the methyl-accepting chemotaxis (MCP) protein family.</text>
</comment>
<keyword evidence="12" id="KW-1185">Reference proteome</keyword>
<dbReference type="Gene3D" id="1.10.8.500">
    <property type="entry name" value="HAMP domain in histidine kinase"/>
    <property type="match status" value="1"/>
</dbReference>
<evidence type="ECO:0000313" key="11">
    <source>
        <dbReference type="EMBL" id="PWI25263.1"/>
    </source>
</evidence>
<evidence type="ECO:0000259" key="9">
    <source>
        <dbReference type="PROSITE" id="PS50111"/>
    </source>
</evidence>
<dbReference type="RefSeq" id="WP_109306111.1">
    <property type="nucleotide sequence ID" value="NZ_BJUF01000014.1"/>
</dbReference>
<evidence type="ECO:0000256" key="6">
    <source>
        <dbReference type="PROSITE-ProRule" id="PRU00284"/>
    </source>
</evidence>
<dbReference type="PANTHER" id="PTHR32089">
    <property type="entry name" value="METHYL-ACCEPTING CHEMOTAXIS PROTEIN MCPB"/>
    <property type="match status" value="1"/>
</dbReference>
<dbReference type="PROSITE" id="PS50885">
    <property type="entry name" value="HAMP"/>
    <property type="match status" value="1"/>
</dbReference>
<feature type="domain" description="HAMP" evidence="10">
    <location>
        <begin position="203"/>
        <end position="256"/>
    </location>
</feature>
<organism evidence="11 12">
    <name type="scientific">Kurthia sibirica</name>
    <dbReference type="NCBI Taxonomy" id="202750"/>
    <lineage>
        <taxon>Bacteria</taxon>
        <taxon>Bacillati</taxon>
        <taxon>Bacillota</taxon>
        <taxon>Bacilli</taxon>
        <taxon>Bacillales</taxon>
        <taxon>Caryophanaceae</taxon>
        <taxon>Kurthia</taxon>
    </lineage>
</organism>
<dbReference type="PANTHER" id="PTHR32089:SF112">
    <property type="entry name" value="LYSOZYME-LIKE PROTEIN-RELATED"/>
    <property type="match status" value="1"/>
</dbReference>
<keyword evidence="8" id="KW-1133">Transmembrane helix</keyword>
<keyword evidence="3 8" id="KW-0472">Membrane</keyword>
<dbReference type="SMART" id="SM00304">
    <property type="entry name" value="HAMP"/>
    <property type="match status" value="1"/>
</dbReference>
<evidence type="ECO:0000256" key="2">
    <source>
        <dbReference type="ARBA" id="ARBA00022475"/>
    </source>
</evidence>
<dbReference type="PROSITE" id="PS50111">
    <property type="entry name" value="CHEMOTAXIS_TRANSDUC_2"/>
    <property type="match status" value="1"/>
</dbReference>
<dbReference type="Pfam" id="PF12729">
    <property type="entry name" value="4HB_MCP_1"/>
    <property type="match status" value="1"/>
</dbReference>
<evidence type="ECO:0000256" key="4">
    <source>
        <dbReference type="ARBA" id="ARBA00023224"/>
    </source>
</evidence>
<dbReference type="InterPro" id="IPR024478">
    <property type="entry name" value="HlyB_4HB_MCP"/>
</dbReference>
<accession>A0A2U3AL48</accession>
<sequence>MSIGRKLTLGFMAMGLLLCVIVGVTFLNLNSIEKKTDEALDNRVKQIGVVDTIRFDVGMQGLYARAIMIDETNYNKEKLAFYQKDLHDQITYLGTLVRSDTMKKHMLELEKYKTNFNSAVDQVLESVEADKKKEAIHIVNTAIKDANVGILDTTTSIDQYQQAQLKIISKDTKSKIKSSKTIAIIILVISIVEVLWLSMYLRRTLTAPIKKLVLEAGVIANGDLSQADLLVKTNDEIGQLSKEFNTMKNNLAFLIRNIQSNVEQLSASAEELSASTEEVTATSTDISMRVNQTSTAATNSGVAANESVHAMEETAVGVQRIAESTQDLLSKAVDANHSAMSGGQIIDEAKTQMQDINTSTNSVNTLVQKLAQQTEEISHITQVITAISDQTNLLALNAAIEAARAGENGKGFAVVADEVRKLAEESKKSANSIVQLTNDIKADTVNVEKAVTMSMQSVIDGVKIIGDAGESFAGISKSVNYITRQIEEVSATSQEISASAEEVTASVTEIAHGANDSGEHLRLIAESIVEQSSTMEQVSDVAVSLSENAQQLQDEIRKFKV</sequence>
<evidence type="ECO:0000256" key="8">
    <source>
        <dbReference type="SAM" id="Phobius"/>
    </source>
</evidence>
<reference evidence="11 12" key="1">
    <citation type="submission" date="2018-05" db="EMBL/GenBank/DDBJ databases">
        <title>Kurthia sibirica genome sequence.</title>
        <authorList>
            <person name="Maclea K.S."/>
            <person name="Goen A.E."/>
        </authorList>
    </citation>
    <scope>NUCLEOTIDE SEQUENCE [LARGE SCALE GENOMIC DNA]</scope>
    <source>
        <strain evidence="11 12">ATCC 49154</strain>
    </source>
</reference>
<protein>
    <submittedName>
        <fullName evidence="11">Methyl-accepting chemotaxis protein</fullName>
    </submittedName>
</protein>
<name>A0A2U3AL48_9BACL</name>
<feature type="transmembrane region" description="Helical" evidence="8">
    <location>
        <begin position="7"/>
        <end position="27"/>
    </location>
</feature>
<dbReference type="SMART" id="SM00283">
    <property type="entry name" value="MA"/>
    <property type="match status" value="1"/>
</dbReference>
<keyword evidence="4 6" id="KW-0807">Transducer</keyword>
<feature type="coiled-coil region" evidence="7">
    <location>
        <begin position="230"/>
        <end position="275"/>
    </location>
</feature>
<feature type="transmembrane region" description="Helical" evidence="8">
    <location>
        <begin position="182"/>
        <end position="201"/>
    </location>
</feature>
<keyword evidence="2" id="KW-1003">Cell membrane</keyword>
<dbReference type="InterPro" id="IPR004089">
    <property type="entry name" value="MCPsignal_dom"/>
</dbReference>
<evidence type="ECO:0000313" key="12">
    <source>
        <dbReference type="Proteomes" id="UP000245938"/>
    </source>
</evidence>
<evidence type="ECO:0000256" key="5">
    <source>
        <dbReference type="ARBA" id="ARBA00029447"/>
    </source>
</evidence>
<keyword evidence="7" id="KW-0175">Coiled coil</keyword>
<comment type="subcellular location">
    <subcellularLocation>
        <location evidence="1">Cell membrane</location>
    </subcellularLocation>
</comment>
<dbReference type="Proteomes" id="UP000245938">
    <property type="component" value="Unassembled WGS sequence"/>
</dbReference>
<dbReference type="GO" id="GO:0007165">
    <property type="term" value="P:signal transduction"/>
    <property type="evidence" value="ECO:0007669"/>
    <property type="project" value="UniProtKB-KW"/>
</dbReference>
<dbReference type="InterPro" id="IPR004090">
    <property type="entry name" value="Chemotax_Me-accpt_rcpt"/>
</dbReference>
<dbReference type="Pfam" id="PF00015">
    <property type="entry name" value="MCPsignal"/>
    <property type="match status" value="1"/>
</dbReference>
<comment type="caution">
    <text evidence="11">The sequence shown here is derived from an EMBL/GenBank/DDBJ whole genome shotgun (WGS) entry which is preliminary data.</text>
</comment>